<sequence length="122" mass="12891">MSANILTVDDSASIRLTTKVTLTNAGYSVTEAADGAEGLATAKGSRFDLIVTDLNMPVMDGLTMIEELRKLPGQAGVPIIFLTTESDADLKARAKAAGATGWLTKPFDPENLVKIVKKVLGR</sequence>
<dbReference type="PANTHER" id="PTHR44591">
    <property type="entry name" value="STRESS RESPONSE REGULATOR PROTEIN 1"/>
    <property type="match status" value="1"/>
</dbReference>
<name>A0A060IB22_RHIET</name>
<dbReference type="SMART" id="SM00448">
    <property type="entry name" value="REC"/>
    <property type="match status" value="1"/>
</dbReference>
<evidence type="ECO:0000259" key="3">
    <source>
        <dbReference type="PROSITE" id="PS50110"/>
    </source>
</evidence>
<dbReference type="InterPro" id="IPR050595">
    <property type="entry name" value="Bact_response_regulator"/>
</dbReference>
<dbReference type="SUPFAM" id="SSF52172">
    <property type="entry name" value="CheY-like"/>
    <property type="match status" value="1"/>
</dbReference>
<dbReference type="EMBL" id="CP006986">
    <property type="protein sequence ID" value="AIC28886.1"/>
    <property type="molecule type" value="Genomic_DNA"/>
</dbReference>
<dbReference type="Pfam" id="PF00072">
    <property type="entry name" value="Response_reg"/>
    <property type="match status" value="1"/>
</dbReference>
<evidence type="ECO:0000313" key="4">
    <source>
        <dbReference type="EMBL" id="AIC28886.1"/>
    </source>
</evidence>
<proteinExistence type="predicted"/>
<evidence type="ECO:0000256" key="1">
    <source>
        <dbReference type="ARBA" id="ARBA00022553"/>
    </source>
</evidence>
<feature type="modified residue" description="4-aspartylphosphate" evidence="2">
    <location>
        <position position="53"/>
    </location>
</feature>
<dbReference type="PROSITE" id="PS50110">
    <property type="entry name" value="RESPONSE_REGULATORY"/>
    <property type="match status" value="1"/>
</dbReference>
<accession>A0A060IB22</accession>
<dbReference type="AlphaFoldDB" id="A0A060IB22"/>
<dbReference type="InterPro" id="IPR001789">
    <property type="entry name" value="Sig_transdc_resp-reg_receiver"/>
</dbReference>
<evidence type="ECO:0000256" key="2">
    <source>
        <dbReference type="PROSITE-ProRule" id="PRU00169"/>
    </source>
</evidence>
<dbReference type="PANTHER" id="PTHR44591:SF25">
    <property type="entry name" value="CHEMOTAXIS TWO-COMPONENT RESPONSE REGULATOR"/>
    <property type="match status" value="1"/>
</dbReference>
<dbReference type="Gene3D" id="3.40.50.2300">
    <property type="match status" value="1"/>
</dbReference>
<gene>
    <name evidence="4" type="ORF">IE4771_CH03820</name>
</gene>
<dbReference type="InterPro" id="IPR011006">
    <property type="entry name" value="CheY-like_superfamily"/>
</dbReference>
<feature type="domain" description="Response regulatory" evidence="3">
    <location>
        <begin position="4"/>
        <end position="120"/>
    </location>
</feature>
<dbReference type="HOGENOM" id="CLU_000445_69_17_5"/>
<keyword evidence="1 2" id="KW-0597">Phosphoprotein</keyword>
<dbReference type="KEGG" id="rei:IE4771_CH03820"/>
<dbReference type="Proteomes" id="UP000027180">
    <property type="component" value="Chromosome"/>
</dbReference>
<dbReference type="GO" id="GO:0000160">
    <property type="term" value="P:phosphorelay signal transduction system"/>
    <property type="evidence" value="ECO:0007669"/>
    <property type="project" value="InterPro"/>
</dbReference>
<evidence type="ECO:0000313" key="5">
    <source>
        <dbReference type="Proteomes" id="UP000027180"/>
    </source>
</evidence>
<protein>
    <submittedName>
        <fullName evidence="4">Response regulator CheY-like domain-containing protein</fullName>
    </submittedName>
</protein>
<reference evidence="4 5" key="1">
    <citation type="submission" date="2013-12" db="EMBL/GenBank/DDBJ databases">
        <title>Complete genome sequence of Rhizobium etli bv. mimosae IE4771.</title>
        <authorList>
            <person name="Bustos P."/>
            <person name="Santamaria R.I."/>
            <person name="Lozano L."/>
            <person name="Ormeno-Orrillo E."/>
            <person name="Rogel M.A."/>
            <person name="Romero D."/>
            <person name="Cevallos M.A."/>
            <person name="Martinez-Romero E."/>
            <person name="Gonzalez V."/>
        </authorList>
    </citation>
    <scope>NUCLEOTIDE SEQUENCE [LARGE SCALE GENOMIC DNA]</scope>
    <source>
        <strain evidence="4 5">IE4771</strain>
    </source>
</reference>
<dbReference type="OrthoDB" id="9786548at2"/>
<organism evidence="4 5">
    <name type="scientific">Rhizobium etli bv. mimosae str. IE4771</name>
    <dbReference type="NCBI Taxonomy" id="1432050"/>
    <lineage>
        <taxon>Bacteria</taxon>
        <taxon>Pseudomonadati</taxon>
        <taxon>Pseudomonadota</taxon>
        <taxon>Alphaproteobacteria</taxon>
        <taxon>Hyphomicrobiales</taxon>
        <taxon>Rhizobiaceae</taxon>
        <taxon>Rhizobium/Agrobacterium group</taxon>
        <taxon>Rhizobium</taxon>
    </lineage>
</organism>
<dbReference type="RefSeq" id="WP_038691178.1">
    <property type="nucleotide sequence ID" value="NZ_CP006986.1"/>
</dbReference>